<evidence type="ECO:0000256" key="9">
    <source>
        <dbReference type="ARBA" id="ARBA00023242"/>
    </source>
</evidence>
<evidence type="ECO:0000256" key="3">
    <source>
        <dbReference type="ARBA" id="ARBA00022771"/>
    </source>
</evidence>
<dbReference type="GO" id="GO:0008270">
    <property type="term" value="F:zinc ion binding"/>
    <property type="evidence" value="ECO:0007669"/>
    <property type="project" value="UniProtKB-KW"/>
</dbReference>
<feature type="domain" description="Nuclear receptor" evidence="12">
    <location>
        <begin position="49"/>
        <end position="126"/>
    </location>
</feature>
<proteinExistence type="inferred from homology"/>
<dbReference type="Proteomes" id="UP000694523">
    <property type="component" value="Unplaced"/>
</dbReference>
<keyword evidence="2 10" id="KW-0479">Metal-binding</keyword>
<dbReference type="GO" id="GO:0045944">
    <property type="term" value="P:positive regulation of transcription by RNA polymerase II"/>
    <property type="evidence" value="ECO:0007669"/>
    <property type="project" value="TreeGrafter"/>
</dbReference>
<dbReference type="AlphaFoldDB" id="A0A8C6WTC7"/>
<dbReference type="SMART" id="SM00430">
    <property type="entry name" value="HOLI"/>
    <property type="match status" value="1"/>
</dbReference>
<dbReference type="Pfam" id="PF00105">
    <property type="entry name" value="zf-C4"/>
    <property type="match status" value="1"/>
</dbReference>
<dbReference type="SUPFAM" id="SSF57716">
    <property type="entry name" value="Glucocorticoid receptor-like (DNA-binding domain)"/>
    <property type="match status" value="1"/>
</dbReference>
<dbReference type="CDD" id="cd06961">
    <property type="entry name" value="NR_DBD_TR"/>
    <property type="match status" value="1"/>
</dbReference>
<dbReference type="GO" id="GO:0090575">
    <property type="term" value="C:RNA polymerase II transcription regulator complex"/>
    <property type="evidence" value="ECO:0007669"/>
    <property type="project" value="TreeGrafter"/>
</dbReference>
<keyword evidence="15" id="KW-1185">Reference proteome</keyword>
<evidence type="ECO:0000256" key="5">
    <source>
        <dbReference type="ARBA" id="ARBA00023015"/>
    </source>
</evidence>
<dbReference type="GO" id="GO:0000978">
    <property type="term" value="F:RNA polymerase II cis-regulatory region sequence-specific DNA binding"/>
    <property type="evidence" value="ECO:0007669"/>
    <property type="project" value="TreeGrafter"/>
</dbReference>
<evidence type="ECO:0000259" key="13">
    <source>
        <dbReference type="PROSITE" id="PS51843"/>
    </source>
</evidence>
<keyword evidence="5 10" id="KW-0805">Transcription regulation</keyword>
<dbReference type="FunFam" id="1.10.565.10:FF:000006">
    <property type="entry name" value="Thyroid hormone receptor beta 2"/>
    <property type="match status" value="1"/>
</dbReference>
<dbReference type="Pfam" id="PF00104">
    <property type="entry name" value="Hormone_recep"/>
    <property type="match status" value="1"/>
</dbReference>
<dbReference type="PANTHER" id="PTHR24082">
    <property type="entry name" value="NUCLEAR HORMONE RECEPTOR"/>
    <property type="match status" value="1"/>
</dbReference>
<evidence type="ECO:0000256" key="11">
    <source>
        <dbReference type="SAM" id="MobiDB-lite"/>
    </source>
</evidence>
<dbReference type="GO" id="GO:0030154">
    <property type="term" value="P:cell differentiation"/>
    <property type="evidence" value="ECO:0007669"/>
    <property type="project" value="TreeGrafter"/>
</dbReference>
<evidence type="ECO:0000313" key="14">
    <source>
        <dbReference type="Ensembl" id="ENSNMLP00000030136.1"/>
    </source>
</evidence>
<evidence type="ECO:0000256" key="8">
    <source>
        <dbReference type="ARBA" id="ARBA00023170"/>
    </source>
</evidence>
<feature type="domain" description="NR LBD" evidence="13">
    <location>
        <begin position="162"/>
        <end position="390"/>
    </location>
</feature>
<dbReference type="InterPro" id="IPR001728">
    <property type="entry name" value="ThyrH_rcpt"/>
</dbReference>
<dbReference type="GO" id="GO:0000122">
    <property type="term" value="P:negative regulation of transcription by RNA polymerase II"/>
    <property type="evidence" value="ECO:0007669"/>
    <property type="project" value="TreeGrafter"/>
</dbReference>
<dbReference type="InterPro" id="IPR001628">
    <property type="entry name" value="Znf_hrmn_rcpt"/>
</dbReference>
<evidence type="ECO:0000256" key="1">
    <source>
        <dbReference type="ARBA" id="ARBA00008092"/>
    </source>
</evidence>
<dbReference type="Gene3D" id="3.30.50.10">
    <property type="entry name" value="Erythroid Transcription Factor GATA-1, subunit A"/>
    <property type="match status" value="1"/>
</dbReference>
<dbReference type="CDD" id="cd06935">
    <property type="entry name" value="NR_LBD_TR"/>
    <property type="match status" value="1"/>
</dbReference>
<dbReference type="SUPFAM" id="SSF48508">
    <property type="entry name" value="Nuclear receptor ligand-binding domain"/>
    <property type="match status" value="1"/>
</dbReference>
<dbReference type="PRINTS" id="PR00398">
    <property type="entry name" value="STRDHORMONER"/>
</dbReference>
<evidence type="ECO:0000256" key="2">
    <source>
        <dbReference type="ARBA" id="ARBA00022723"/>
    </source>
</evidence>
<dbReference type="InterPro" id="IPR035500">
    <property type="entry name" value="NHR-like_dom_sf"/>
</dbReference>
<keyword evidence="9 10" id="KW-0539">Nucleus</keyword>
<evidence type="ECO:0000259" key="12">
    <source>
        <dbReference type="PROSITE" id="PS51030"/>
    </source>
</evidence>
<dbReference type="PROSITE" id="PS00031">
    <property type="entry name" value="NUCLEAR_REC_DBD_1"/>
    <property type="match status" value="1"/>
</dbReference>
<dbReference type="Gene3D" id="1.10.565.10">
    <property type="entry name" value="Retinoid X Receptor"/>
    <property type="match status" value="1"/>
</dbReference>
<reference evidence="14" key="1">
    <citation type="submission" date="2025-08" db="UniProtKB">
        <authorList>
            <consortium name="Ensembl"/>
        </authorList>
    </citation>
    <scope>IDENTIFICATION</scope>
</reference>
<protein>
    <submittedName>
        <fullName evidence="14">Thyroid hormone receptor alpha b</fullName>
    </submittedName>
</protein>
<dbReference type="PRINTS" id="PR00546">
    <property type="entry name" value="THYROIDHORMR"/>
</dbReference>
<keyword evidence="8 10" id="KW-0675">Receptor</keyword>
<dbReference type="InterPro" id="IPR001723">
    <property type="entry name" value="Nuclear_hrmn_rcpt"/>
</dbReference>
<evidence type="ECO:0000256" key="7">
    <source>
        <dbReference type="ARBA" id="ARBA00023163"/>
    </source>
</evidence>
<dbReference type="GO" id="GO:0002154">
    <property type="term" value="P:thyroid hormone receptor signaling pathway"/>
    <property type="evidence" value="ECO:0007669"/>
    <property type="project" value="TreeGrafter"/>
</dbReference>
<dbReference type="InterPro" id="IPR050234">
    <property type="entry name" value="Nuclear_hormone_rcpt_NR1"/>
</dbReference>
<accession>A0A8C6WTC7</accession>
<reference evidence="14" key="2">
    <citation type="submission" date="2025-09" db="UniProtKB">
        <authorList>
            <consortium name="Ensembl"/>
        </authorList>
    </citation>
    <scope>IDENTIFICATION</scope>
</reference>
<evidence type="ECO:0000256" key="4">
    <source>
        <dbReference type="ARBA" id="ARBA00022833"/>
    </source>
</evidence>
<dbReference type="Ensembl" id="ENSNMLT00000033601.1">
    <property type="protein sequence ID" value="ENSNMLP00000030136.1"/>
    <property type="gene ID" value="ENSNMLG00000017671.1"/>
</dbReference>
<evidence type="ECO:0000256" key="6">
    <source>
        <dbReference type="ARBA" id="ARBA00023125"/>
    </source>
</evidence>
<name>A0A8C6WTC7_9GOBI</name>
<keyword evidence="7 10" id="KW-0804">Transcription</keyword>
<feature type="region of interest" description="Disordered" evidence="11">
    <location>
        <begin position="1"/>
        <end position="35"/>
    </location>
</feature>
<comment type="similarity">
    <text evidence="1">Belongs to the nuclear hormone receptor family. NR1 subfamily.</text>
</comment>
<keyword evidence="3 10" id="KW-0863">Zinc-finger</keyword>
<dbReference type="GO" id="GO:0004879">
    <property type="term" value="F:nuclear receptor activity"/>
    <property type="evidence" value="ECO:0007669"/>
    <property type="project" value="InterPro"/>
</dbReference>
<dbReference type="SMART" id="SM00399">
    <property type="entry name" value="ZnF_C4"/>
    <property type="match status" value="1"/>
</dbReference>
<organism evidence="14 15">
    <name type="scientific">Neogobius melanostomus</name>
    <name type="common">round goby</name>
    <dbReference type="NCBI Taxonomy" id="47308"/>
    <lineage>
        <taxon>Eukaryota</taxon>
        <taxon>Metazoa</taxon>
        <taxon>Chordata</taxon>
        <taxon>Craniata</taxon>
        <taxon>Vertebrata</taxon>
        <taxon>Euteleostomi</taxon>
        <taxon>Actinopterygii</taxon>
        <taxon>Neopterygii</taxon>
        <taxon>Teleostei</taxon>
        <taxon>Neoteleostei</taxon>
        <taxon>Acanthomorphata</taxon>
        <taxon>Gobiaria</taxon>
        <taxon>Gobiiformes</taxon>
        <taxon>Gobioidei</taxon>
        <taxon>Gobiidae</taxon>
        <taxon>Benthophilinae</taxon>
        <taxon>Neogobiini</taxon>
        <taxon>Neogobius</taxon>
    </lineage>
</organism>
<dbReference type="InterPro" id="IPR013088">
    <property type="entry name" value="Znf_NHR/GATA"/>
</dbReference>
<comment type="subcellular location">
    <subcellularLocation>
        <location evidence="10">Nucleus</location>
    </subcellularLocation>
</comment>
<dbReference type="PANTHER" id="PTHR24082:SF42">
    <property type="entry name" value="THYROID HORMONE RECEPTOR ALPHA"/>
    <property type="match status" value="1"/>
</dbReference>
<dbReference type="PRINTS" id="PR00047">
    <property type="entry name" value="STROIDFINGER"/>
</dbReference>
<dbReference type="PROSITE" id="PS51843">
    <property type="entry name" value="NR_LBD"/>
    <property type="match status" value="1"/>
</dbReference>
<keyword evidence="6 10" id="KW-0238">DNA-binding</keyword>
<evidence type="ECO:0000256" key="10">
    <source>
        <dbReference type="RuleBase" id="RU004334"/>
    </source>
</evidence>
<dbReference type="GO" id="GO:0048384">
    <property type="term" value="P:retinoic acid receptor signaling pathway"/>
    <property type="evidence" value="ECO:0007669"/>
    <property type="project" value="TreeGrafter"/>
</dbReference>
<evidence type="ECO:0000313" key="15">
    <source>
        <dbReference type="Proteomes" id="UP000694523"/>
    </source>
</evidence>
<dbReference type="InterPro" id="IPR000536">
    <property type="entry name" value="Nucl_hrmn_rcpt_lig-bd"/>
</dbReference>
<dbReference type="FunFam" id="3.30.50.10:FF:000011">
    <property type="entry name" value="Thyroid hormone receptor beta isoform"/>
    <property type="match status" value="1"/>
</dbReference>
<keyword evidence="4 10" id="KW-0862">Zinc</keyword>
<sequence>MEHMPNEQDSNPSEGEEKRWLNGPKRKRKNSQNSVKSVTGYIPSYLEKDEPCVVCGDKATGYHYRCITCEGCKGFFRRTIQKNLHPSYSCKYDGCCIIDKITRNQCQLCRFKKCIAVGMAMDLVLDDSKRVAKRRLIEENRVKRKKEEMVKSMQVRPEPTGDEWELIQMVTEAHRHTIAQGGNWKQKRKFLPEKIGQSPIAPSSDGDKVDLEAFSEFTKIITPAITRVVDFAKKLPMFSELPCEDQIILLKGCCMEIMSLRAAIRYDPESETLTLNGEMAVKREQLKNGGLGVVSDAIFDLGKSLAQFNLDDTEVALLQAVLLMSSDRSGLTCTDKIEKCQETYLLLLMKVTDLRMIGACHASRFLHMKVECPNELFPPLFLEVFEDQEV</sequence>
<dbReference type="PROSITE" id="PS51030">
    <property type="entry name" value="NUCLEAR_REC_DBD_2"/>
    <property type="match status" value="1"/>
</dbReference>